<keyword evidence="2" id="KW-1185">Reference proteome</keyword>
<protein>
    <submittedName>
        <fullName evidence="1">Uncharacterized protein</fullName>
    </submittedName>
</protein>
<organism evidence="1 2">
    <name type="scientific">Erysiphe neolycopersici</name>
    <dbReference type="NCBI Taxonomy" id="212602"/>
    <lineage>
        <taxon>Eukaryota</taxon>
        <taxon>Fungi</taxon>
        <taxon>Dikarya</taxon>
        <taxon>Ascomycota</taxon>
        <taxon>Pezizomycotina</taxon>
        <taxon>Leotiomycetes</taxon>
        <taxon>Erysiphales</taxon>
        <taxon>Erysiphaceae</taxon>
        <taxon>Erysiphe</taxon>
    </lineage>
</organism>
<name>A0A420HHW1_9PEZI</name>
<dbReference type="EMBL" id="MCFK01007750">
    <property type="protein sequence ID" value="RKF56990.1"/>
    <property type="molecule type" value="Genomic_DNA"/>
</dbReference>
<sequence>MKNQRDKLTRLLYSYKDLNSTDLENLPYTDLYVHRVRLKEGTKPFSRPKQRRWPPGKEFWMKRIISDDWNALAQLVDNSDKPGCFVESKCHNYLGHPEHKIMYFRAFQ</sequence>
<accession>A0A420HHW1</accession>
<evidence type="ECO:0000313" key="1">
    <source>
        <dbReference type="EMBL" id="RKF56990.1"/>
    </source>
</evidence>
<dbReference type="OrthoDB" id="5153223at2759"/>
<proteinExistence type="predicted"/>
<comment type="caution">
    <text evidence="1">The sequence shown here is derived from an EMBL/GenBank/DDBJ whole genome shotgun (WGS) entry which is preliminary data.</text>
</comment>
<gene>
    <name evidence="1" type="ORF">OnM2_077082</name>
</gene>
<dbReference type="AlphaFoldDB" id="A0A420HHW1"/>
<dbReference type="Proteomes" id="UP000286134">
    <property type="component" value="Unassembled WGS sequence"/>
</dbReference>
<reference evidence="1 2" key="1">
    <citation type="journal article" date="2018" name="BMC Genomics">
        <title>Comparative genome analyses reveal sequence features reflecting distinct modes of host-adaptation between dicot and monocot powdery mildew.</title>
        <authorList>
            <person name="Wu Y."/>
            <person name="Ma X."/>
            <person name="Pan Z."/>
            <person name="Kale S.D."/>
            <person name="Song Y."/>
            <person name="King H."/>
            <person name="Zhang Q."/>
            <person name="Presley C."/>
            <person name="Deng X."/>
            <person name="Wei C.I."/>
            <person name="Xiao S."/>
        </authorList>
    </citation>
    <scope>NUCLEOTIDE SEQUENCE [LARGE SCALE GENOMIC DNA]</scope>
    <source>
        <strain evidence="1">UMSG2</strain>
    </source>
</reference>
<evidence type="ECO:0000313" key="2">
    <source>
        <dbReference type="Proteomes" id="UP000286134"/>
    </source>
</evidence>